<accession>A0A1Y3ELH7</accession>
<dbReference type="Proteomes" id="UP000243006">
    <property type="component" value="Unassembled WGS sequence"/>
</dbReference>
<evidence type="ECO:0000313" key="1">
    <source>
        <dbReference type="EMBL" id="OUC44409.1"/>
    </source>
</evidence>
<protein>
    <submittedName>
        <fullName evidence="1">Uncharacterized protein</fullName>
    </submittedName>
</protein>
<dbReference type="AlphaFoldDB" id="A0A1Y3ELH7"/>
<comment type="caution">
    <text evidence="1">The sequence shown here is derived from an EMBL/GenBank/DDBJ whole genome shotgun (WGS) entry which is preliminary data.</text>
</comment>
<organism evidence="1 2">
    <name type="scientific">Trichinella nativa</name>
    <dbReference type="NCBI Taxonomy" id="6335"/>
    <lineage>
        <taxon>Eukaryota</taxon>
        <taxon>Metazoa</taxon>
        <taxon>Ecdysozoa</taxon>
        <taxon>Nematoda</taxon>
        <taxon>Enoplea</taxon>
        <taxon>Dorylaimia</taxon>
        <taxon>Trichinellida</taxon>
        <taxon>Trichinellidae</taxon>
        <taxon>Trichinella</taxon>
    </lineage>
</organism>
<reference evidence="1 2" key="1">
    <citation type="submission" date="2015-04" db="EMBL/GenBank/DDBJ databases">
        <title>Draft genome of the roundworm Trichinella nativa.</title>
        <authorList>
            <person name="Mitreva M."/>
        </authorList>
    </citation>
    <scope>NUCLEOTIDE SEQUENCE [LARGE SCALE GENOMIC DNA]</scope>
    <source>
        <strain evidence="1 2">ISS45</strain>
    </source>
</reference>
<name>A0A1Y3ELH7_9BILA</name>
<dbReference type="EMBL" id="LVZM01012642">
    <property type="protein sequence ID" value="OUC44409.1"/>
    <property type="molecule type" value="Genomic_DNA"/>
</dbReference>
<sequence length="42" mass="5055">MKDRLLQTIWQKLPQIGNDIHLPQLKVSFHFLSSRFNQPCYL</sequence>
<gene>
    <name evidence="1" type="ORF">D917_09139</name>
</gene>
<evidence type="ECO:0000313" key="2">
    <source>
        <dbReference type="Proteomes" id="UP000243006"/>
    </source>
</evidence>
<proteinExistence type="predicted"/>